<dbReference type="HOGENOM" id="CLU_612698_0_0_1"/>
<dbReference type="AlphaFoldDB" id="M2YL90"/>
<protein>
    <submittedName>
        <fullName evidence="1">Uncharacterized protein</fullName>
    </submittedName>
</protein>
<proteinExistence type="predicted"/>
<dbReference type="KEGG" id="pfj:MYCFIDRAFT_178643"/>
<dbReference type="GeneID" id="19333970"/>
<dbReference type="EMBL" id="KB446563">
    <property type="protein sequence ID" value="EME78505.1"/>
    <property type="molecule type" value="Genomic_DNA"/>
</dbReference>
<name>M2YL90_PSEFD</name>
<evidence type="ECO:0000313" key="1">
    <source>
        <dbReference type="EMBL" id="EME78505.1"/>
    </source>
</evidence>
<gene>
    <name evidence="1" type="ORF">MYCFIDRAFT_178643</name>
</gene>
<dbReference type="OrthoDB" id="10612759at2759"/>
<keyword evidence="2" id="KW-1185">Reference proteome</keyword>
<organism evidence="1 2">
    <name type="scientific">Pseudocercospora fijiensis (strain CIRAD86)</name>
    <name type="common">Black leaf streak disease fungus</name>
    <name type="synonym">Mycosphaerella fijiensis</name>
    <dbReference type="NCBI Taxonomy" id="383855"/>
    <lineage>
        <taxon>Eukaryota</taxon>
        <taxon>Fungi</taxon>
        <taxon>Dikarya</taxon>
        <taxon>Ascomycota</taxon>
        <taxon>Pezizomycotina</taxon>
        <taxon>Dothideomycetes</taxon>
        <taxon>Dothideomycetidae</taxon>
        <taxon>Mycosphaerellales</taxon>
        <taxon>Mycosphaerellaceae</taxon>
        <taxon>Pseudocercospora</taxon>
    </lineage>
</organism>
<evidence type="ECO:0000313" key="2">
    <source>
        <dbReference type="Proteomes" id="UP000016932"/>
    </source>
</evidence>
<dbReference type="Proteomes" id="UP000016932">
    <property type="component" value="Unassembled WGS sequence"/>
</dbReference>
<sequence>MPLLGLHQLKNSWKATCHAERNLISQDTKTTRTSRRIRRKAHYITRPPTDAGPQLLTRYLKSRRIAILISRSDMAKATSVLHEKGRSWNSKADILAVSDQPHRALILVQPHSCMTVAEAVFDIATSKATGRSCKESRNRLERQSNHPIPRIVTSTFNVTRTRSSPSLCRGRRHNSAPPHDECQLIAEILLGATSNYGRGEPARTYKSIDSISNIPFLPTSSNDAVTATQQPQNSPHTTLITAILASFVAGLETSNGPLTAEADAAKLVQCVDELHDSRKHFARLIDPYSLTRLFAQHDGKAAVTNGNGHWESPKDCIGDKCAYFLLRSFLLSAGLGGSRWRQILLGLQYIRSVLARFNGEWSLFVSLPSPPYHHSLSPHPQLSKVIVNFMQLLPIHPQHRLMAHLGVYLRAQKFRKSALNFPTHQSYVKVSPNTTPKSLSHLPPRTP</sequence>
<accession>M2YL90</accession>
<reference evidence="1 2" key="1">
    <citation type="journal article" date="2012" name="PLoS Pathog.">
        <title>Diverse lifestyles and strategies of plant pathogenesis encoded in the genomes of eighteen Dothideomycetes fungi.</title>
        <authorList>
            <person name="Ohm R.A."/>
            <person name="Feau N."/>
            <person name="Henrissat B."/>
            <person name="Schoch C.L."/>
            <person name="Horwitz B.A."/>
            <person name="Barry K.W."/>
            <person name="Condon B.J."/>
            <person name="Copeland A.C."/>
            <person name="Dhillon B."/>
            <person name="Glaser F."/>
            <person name="Hesse C.N."/>
            <person name="Kosti I."/>
            <person name="LaButti K."/>
            <person name="Lindquist E.A."/>
            <person name="Lucas S."/>
            <person name="Salamov A.A."/>
            <person name="Bradshaw R.E."/>
            <person name="Ciuffetti L."/>
            <person name="Hamelin R.C."/>
            <person name="Kema G.H.J."/>
            <person name="Lawrence C."/>
            <person name="Scott J.A."/>
            <person name="Spatafora J.W."/>
            <person name="Turgeon B.G."/>
            <person name="de Wit P.J.G.M."/>
            <person name="Zhong S."/>
            <person name="Goodwin S.B."/>
            <person name="Grigoriev I.V."/>
        </authorList>
    </citation>
    <scope>NUCLEOTIDE SEQUENCE [LARGE SCALE GENOMIC DNA]</scope>
    <source>
        <strain evidence="1 2">CIRAD86</strain>
    </source>
</reference>
<dbReference type="RefSeq" id="XP_007930871.1">
    <property type="nucleotide sequence ID" value="XM_007932680.1"/>
</dbReference>
<dbReference type="VEuPathDB" id="FungiDB:MYCFIDRAFT_178643"/>